<feature type="domain" description="FAD-binding PCMH-type" evidence="6">
    <location>
        <begin position="72"/>
        <end position="248"/>
    </location>
</feature>
<keyword evidence="5" id="KW-0560">Oxidoreductase</keyword>
<protein>
    <submittedName>
        <fullName evidence="7">FAD-binding oxidoreductase</fullName>
    </submittedName>
</protein>
<reference evidence="7" key="1">
    <citation type="submission" date="2023-07" db="EMBL/GenBank/DDBJ databases">
        <title>Genome content predicts the carbon catabolic preferences of heterotrophic bacteria.</title>
        <authorList>
            <person name="Gralka M."/>
        </authorList>
    </citation>
    <scope>NUCLEOTIDE SEQUENCE</scope>
    <source>
        <strain evidence="7">I3M17_2</strain>
    </source>
</reference>
<dbReference type="PANTHER" id="PTHR42973:SF39">
    <property type="entry name" value="FAD-BINDING PCMH-TYPE DOMAIN-CONTAINING PROTEIN"/>
    <property type="match status" value="1"/>
</dbReference>
<dbReference type="GO" id="GO:0016491">
    <property type="term" value="F:oxidoreductase activity"/>
    <property type="evidence" value="ECO:0007669"/>
    <property type="project" value="UniProtKB-KW"/>
</dbReference>
<dbReference type="Proteomes" id="UP001169760">
    <property type="component" value="Unassembled WGS sequence"/>
</dbReference>
<comment type="cofactor">
    <cofactor evidence="1">
        <name>FAD</name>
        <dbReference type="ChEBI" id="CHEBI:57692"/>
    </cofactor>
</comment>
<evidence type="ECO:0000256" key="5">
    <source>
        <dbReference type="ARBA" id="ARBA00023002"/>
    </source>
</evidence>
<keyword evidence="3" id="KW-0285">Flavoprotein</keyword>
<comment type="caution">
    <text evidence="7">The sequence shown here is derived from an EMBL/GenBank/DDBJ whole genome shotgun (WGS) entry which is preliminary data.</text>
</comment>
<dbReference type="Gene3D" id="3.30.465.10">
    <property type="match status" value="1"/>
</dbReference>
<dbReference type="InterPro" id="IPR016166">
    <property type="entry name" value="FAD-bd_PCMH"/>
</dbReference>
<dbReference type="PROSITE" id="PS51257">
    <property type="entry name" value="PROKAR_LIPOPROTEIN"/>
    <property type="match status" value="1"/>
</dbReference>
<evidence type="ECO:0000256" key="4">
    <source>
        <dbReference type="ARBA" id="ARBA00022827"/>
    </source>
</evidence>
<dbReference type="InterPro" id="IPR036318">
    <property type="entry name" value="FAD-bd_PCMH-like_sf"/>
</dbReference>
<dbReference type="Pfam" id="PF08031">
    <property type="entry name" value="BBE"/>
    <property type="match status" value="1"/>
</dbReference>
<dbReference type="RefSeq" id="WP_303491912.1">
    <property type="nucleotide sequence ID" value="NZ_JAUOPB010000004.1"/>
</dbReference>
<accession>A0AAW7X6S7</accession>
<evidence type="ECO:0000256" key="1">
    <source>
        <dbReference type="ARBA" id="ARBA00001974"/>
    </source>
</evidence>
<dbReference type="InterPro" id="IPR012951">
    <property type="entry name" value="BBE"/>
</dbReference>
<sequence length="501" mass="54245">MISRRKFLTIGGATLLAPSLLQGCISKQSAKLPESAWQALARELGTNGSGTLVLPSAPSYSSLALPRNISYAHIRPQAVAVCTSSRNVQSAIKWAAAHGISPVPRSAAGHSYAGYSTTTGLSLDMAPLNRVKFLGASPTTGDELVKIGAGARLGVVSNKLAERGLLLPIGRCATVGVAGLTLGGGFGFNSRKFGMTCDSLVETEIVVASGERLVCNERENADLFWATRGGNGGTFGVNTSFTFKTQRSMENISVYRLRWELPLKNKEAVAKVWGALQTAAADAPNDFSLRIGLDYTPNGTIQIEGLGQYRGELAPLKEILTPALSTLPNYQYIRTLDFASAGRYLGSLGAPNAFYCKSAFTDNDFNDSAMNTAINWLEELPSTTKSGSLTFFRWGGAIEDTAPQATAFVHRKAQYVLEGTVCWRPGDEKSVIDNSRAWLQEGFDKRLTNEFNGYAFQNFIDRNLQNWETAYYGENYSRLSQVKSKHDPANLFNNAQSIRPA</sequence>
<gene>
    <name evidence="7" type="ORF">Q4521_06365</name>
</gene>
<dbReference type="InterPro" id="IPR016169">
    <property type="entry name" value="FAD-bd_PCMH_sub2"/>
</dbReference>
<evidence type="ECO:0000256" key="3">
    <source>
        <dbReference type="ARBA" id="ARBA00022630"/>
    </source>
</evidence>
<keyword evidence="4" id="KW-0274">FAD</keyword>
<dbReference type="SUPFAM" id="SSF56176">
    <property type="entry name" value="FAD-binding/transporter-associated domain-like"/>
    <property type="match status" value="1"/>
</dbReference>
<evidence type="ECO:0000256" key="2">
    <source>
        <dbReference type="ARBA" id="ARBA00005466"/>
    </source>
</evidence>
<name>A0AAW7X6S7_9GAMM</name>
<dbReference type="GO" id="GO:0071949">
    <property type="term" value="F:FAD binding"/>
    <property type="evidence" value="ECO:0007669"/>
    <property type="project" value="InterPro"/>
</dbReference>
<dbReference type="Gene3D" id="3.40.462.20">
    <property type="match status" value="1"/>
</dbReference>
<comment type="similarity">
    <text evidence="2">Belongs to the oxygen-dependent FAD-linked oxidoreductase family.</text>
</comment>
<dbReference type="Pfam" id="PF01565">
    <property type="entry name" value="FAD_binding_4"/>
    <property type="match status" value="1"/>
</dbReference>
<dbReference type="PANTHER" id="PTHR42973">
    <property type="entry name" value="BINDING OXIDOREDUCTASE, PUTATIVE (AFU_ORTHOLOGUE AFUA_1G17690)-RELATED"/>
    <property type="match status" value="1"/>
</dbReference>
<dbReference type="EMBL" id="JAUOPB010000004">
    <property type="protein sequence ID" value="MDO6422089.1"/>
    <property type="molecule type" value="Genomic_DNA"/>
</dbReference>
<evidence type="ECO:0000313" key="8">
    <source>
        <dbReference type="Proteomes" id="UP001169760"/>
    </source>
</evidence>
<evidence type="ECO:0000313" key="7">
    <source>
        <dbReference type="EMBL" id="MDO6422089.1"/>
    </source>
</evidence>
<dbReference type="InterPro" id="IPR050416">
    <property type="entry name" value="FAD-linked_Oxidoreductase"/>
</dbReference>
<dbReference type="InterPro" id="IPR006094">
    <property type="entry name" value="Oxid_FAD_bind_N"/>
</dbReference>
<dbReference type="PROSITE" id="PS51387">
    <property type="entry name" value="FAD_PCMH"/>
    <property type="match status" value="1"/>
</dbReference>
<dbReference type="InterPro" id="IPR006311">
    <property type="entry name" value="TAT_signal"/>
</dbReference>
<dbReference type="AlphaFoldDB" id="A0AAW7X6S7"/>
<proteinExistence type="inferred from homology"/>
<dbReference type="PROSITE" id="PS51318">
    <property type="entry name" value="TAT"/>
    <property type="match status" value="1"/>
</dbReference>
<evidence type="ECO:0000259" key="6">
    <source>
        <dbReference type="PROSITE" id="PS51387"/>
    </source>
</evidence>
<organism evidence="7 8">
    <name type="scientific">Saccharophagus degradans</name>
    <dbReference type="NCBI Taxonomy" id="86304"/>
    <lineage>
        <taxon>Bacteria</taxon>
        <taxon>Pseudomonadati</taxon>
        <taxon>Pseudomonadota</taxon>
        <taxon>Gammaproteobacteria</taxon>
        <taxon>Cellvibrionales</taxon>
        <taxon>Cellvibrionaceae</taxon>
        <taxon>Saccharophagus</taxon>
    </lineage>
</organism>